<dbReference type="PROSITE" id="PS50928">
    <property type="entry name" value="ABC_TM1"/>
    <property type="match status" value="2"/>
</dbReference>
<feature type="transmembrane region" description="Helical" evidence="8">
    <location>
        <begin position="21"/>
        <end position="40"/>
    </location>
</feature>
<dbReference type="Gene3D" id="1.10.3720.10">
    <property type="entry name" value="MetI-like"/>
    <property type="match status" value="2"/>
</dbReference>
<keyword evidence="11" id="KW-1185">Reference proteome</keyword>
<feature type="transmembrane region" description="Helical" evidence="8">
    <location>
        <begin position="338"/>
        <end position="362"/>
    </location>
</feature>
<reference evidence="10" key="1">
    <citation type="submission" date="2022-06" db="EMBL/GenBank/DDBJ databases">
        <title>Complete genome of Pseudomonas hydrolytica DSWY01T.</title>
        <authorList>
            <person name="Jung J."/>
            <person name="Jeon C.O."/>
        </authorList>
    </citation>
    <scope>NUCLEOTIDE SEQUENCE</scope>
    <source>
        <strain evidence="10">DSWY01</strain>
    </source>
</reference>
<evidence type="ECO:0000313" key="10">
    <source>
        <dbReference type="EMBL" id="USR37662.1"/>
    </source>
</evidence>
<sequence length="552" mass="59521">MTVYNFRFSRAVRGLWAPAGALLVAATVIAPIAALIWHAFGGDLTHWQHLANNVIPTALRDTLILLAGVGVLVTLLGVGSAWLVTAYEFPGRGILHWALLLPLAVPTYIMAYSYLDILHPIGPVQSTLRDWLGYSSPREFRLPDIRNMAGAILVLGFVLYPYVYLTMRAMFLTQAANLLEAARTLGARRPEVFRRIVLPLARPAWAIGLSLALLEALNDIGASTFLGVKTLTVTVYTSWTARSDLAAAAQIALTMLLIIVGLILMERRGRARQRFSNTQRMQPMRPRVLHGPAAATALLLGFLPILIGFAIPATYLVMEAWQRLHKMGGVSDSLISSLVNTVLIASLATVVTLAAGLMVAWASRTLRESAWRQPARTFARIGSLGYAVPGTVLAIGLLAPVMLIEELLGGLLGGQRLFLMGSIGLLVIAYTIRFLAIPIGAVEAGLTRVPASLEHAARTLGERPGGTLRRVHLPLIRPALAASALLVFVDAMKELPATLLLRPLNFDTLSTWLYAEASRGTYEEGAVAAVAIVLAGLLPVILLARANLSYGR</sequence>
<gene>
    <name evidence="10" type="ORF">L1F06_013250</name>
</gene>
<feature type="transmembrane region" description="Helical" evidence="8">
    <location>
        <begin position="94"/>
        <end position="115"/>
    </location>
</feature>
<dbReference type="PANTHER" id="PTHR43357:SF3">
    <property type="entry name" value="FE(3+)-TRANSPORT SYSTEM PERMEASE PROTEIN FBPB 2"/>
    <property type="match status" value="1"/>
</dbReference>
<dbReference type="InterPro" id="IPR000515">
    <property type="entry name" value="MetI-like"/>
</dbReference>
<comment type="subcellular location">
    <subcellularLocation>
        <location evidence="1">Cell inner membrane</location>
        <topology evidence="1">Multi-pass membrane protein</topology>
    </subcellularLocation>
    <subcellularLocation>
        <location evidence="8">Cell membrane</location>
        <topology evidence="8">Multi-pass membrane protein</topology>
    </subcellularLocation>
</comment>
<protein>
    <submittedName>
        <fullName evidence="10">Iron ABC transporter permease</fullName>
    </submittedName>
</protein>
<evidence type="ECO:0000256" key="2">
    <source>
        <dbReference type="ARBA" id="ARBA00022448"/>
    </source>
</evidence>
<dbReference type="CDD" id="cd06261">
    <property type="entry name" value="TM_PBP2"/>
    <property type="match status" value="2"/>
</dbReference>
<keyword evidence="3" id="KW-1003">Cell membrane</keyword>
<proteinExistence type="inferred from homology"/>
<dbReference type="SUPFAM" id="SSF161098">
    <property type="entry name" value="MetI-like"/>
    <property type="match status" value="2"/>
</dbReference>
<evidence type="ECO:0000256" key="1">
    <source>
        <dbReference type="ARBA" id="ARBA00004429"/>
    </source>
</evidence>
<dbReference type="EMBL" id="CP099397">
    <property type="protein sequence ID" value="USR37662.1"/>
    <property type="molecule type" value="Genomic_DNA"/>
</dbReference>
<feature type="transmembrane region" description="Helical" evidence="8">
    <location>
        <begin position="383"/>
        <end position="404"/>
    </location>
</feature>
<dbReference type="RefSeq" id="WP_065985171.1">
    <property type="nucleotide sequence ID" value="NZ_CP099397.1"/>
</dbReference>
<evidence type="ECO:0000256" key="4">
    <source>
        <dbReference type="ARBA" id="ARBA00022519"/>
    </source>
</evidence>
<evidence type="ECO:0000256" key="8">
    <source>
        <dbReference type="RuleBase" id="RU363032"/>
    </source>
</evidence>
<feature type="transmembrane region" description="Helical" evidence="8">
    <location>
        <begin position="63"/>
        <end position="87"/>
    </location>
</feature>
<feature type="transmembrane region" description="Helical" evidence="8">
    <location>
        <begin position="293"/>
        <end position="318"/>
    </location>
</feature>
<comment type="similarity">
    <text evidence="8">Belongs to the binding-protein-dependent transport system permease family.</text>
</comment>
<feature type="domain" description="ABC transmembrane type-1" evidence="9">
    <location>
        <begin position="338"/>
        <end position="545"/>
    </location>
</feature>
<feature type="transmembrane region" description="Helical" evidence="8">
    <location>
        <begin position="245"/>
        <end position="265"/>
    </location>
</feature>
<name>A0ABY5A1N8_9GAMM</name>
<feature type="transmembrane region" description="Helical" evidence="8">
    <location>
        <begin position="526"/>
        <end position="544"/>
    </location>
</feature>
<dbReference type="InterPro" id="IPR035906">
    <property type="entry name" value="MetI-like_sf"/>
</dbReference>
<evidence type="ECO:0000313" key="11">
    <source>
        <dbReference type="Proteomes" id="UP001054897"/>
    </source>
</evidence>
<evidence type="ECO:0000256" key="3">
    <source>
        <dbReference type="ARBA" id="ARBA00022475"/>
    </source>
</evidence>
<evidence type="ECO:0000256" key="7">
    <source>
        <dbReference type="ARBA" id="ARBA00023136"/>
    </source>
</evidence>
<evidence type="ECO:0000256" key="6">
    <source>
        <dbReference type="ARBA" id="ARBA00022989"/>
    </source>
</evidence>
<dbReference type="PANTHER" id="PTHR43357">
    <property type="entry name" value="INNER MEMBRANE ABC TRANSPORTER PERMEASE PROTEIN YDCV"/>
    <property type="match status" value="1"/>
</dbReference>
<accession>A0ABY5A1N8</accession>
<feature type="transmembrane region" description="Helical" evidence="8">
    <location>
        <begin position="416"/>
        <end position="436"/>
    </location>
</feature>
<keyword evidence="5 8" id="KW-0812">Transmembrane</keyword>
<dbReference type="Proteomes" id="UP001054897">
    <property type="component" value="Chromosome"/>
</dbReference>
<dbReference type="GeneID" id="300081955"/>
<keyword evidence="2 8" id="KW-0813">Transport</keyword>
<dbReference type="Pfam" id="PF00528">
    <property type="entry name" value="BPD_transp_1"/>
    <property type="match status" value="2"/>
</dbReference>
<evidence type="ECO:0000256" key="5">
    <source>
        <dbReference type="ARBA" id="ARBA00022692"/>
    </source>
</evidence>
<feature type="transmembrane region" description="Helical" evidence="8">
    <location>
        <begin position="145"/>
        <end position="165"/>
    </location>
</feature>
<keyword evidence="4" id="KW-0997">Cell inner membrane</keyword>
<feature type="domain" description="ABC transmembrane type-1" evidence="9">
    <location>
        <begin position="59"/>
        <end position="264"/>
    </location>
</feature>
<evidence type="ECO:0000259" key="9">
    <source>
        <dbReference type="PROSITE" id="PS50928"/>
    </source>
</evidence>
<organism evidence="10 11">
    <name type="scientific">Ectopseudomonas hydrolytica</name>
    <dbReference type="NCBI Taxonomy" id="2493633"/>
    <lineage>
        <taxon>Bacteria</taxon>
        <taxon>Pseudomonadati</taxon>
        <taxon>Pseudomonadota</taxon>
        <taxon>Gammaproteobacteria</taxon>
        <taxon>Pseudomonadales</taxon>
        <taxon>Pseudomonadaceae</taxon>
        <taxon>Ectopseudomonas</taxon>
    </lineage>
</organism>
<keyword evidence="7 8" id="KW-0472">Membrane</keyword>
<feature type="transmembrane region" description="Helical" evidence="8">
    <location>
        <begin position="475"/>
        <end position="492"/>
    </location>
</feature>
<keyword evidence="6 8" id="KW-1133">Transmembrane helix</keyword>